<feature type="transmembrane region" description="Helical" evidence="1">
    <location>
        <begin position="59"/>
        <end position="77"/>
    </location>
</feature>
<feature type="transmembrane region" description="Helical" evidence="1">
    <location>
        <begin position="84"/>
        <end position="105"/>
    </location>
</feature>
<keyword evidence="1" id="KW-1133">Transmembrane helix</keyword>
<keyword evidence="3" id="KW-1185">Reference proteome</keyword>
<dbReference type="OrthoDB" id="4246695at2"/>
<evidence type="ECO:0000256" key="1">
    <source>
        <dbReference type="SAM" id="Phobius"/>
    </source>
</evidence>
<dbReference type="Proteomes" id="UP000294894">
    <property type="component" value="Chromosome"/>
</dbReference>
<organism evidence="2 3">
    <name type="scientific">Nocardioides euryhalodurans</name>
    <dbReference type="NCBI Taxonomy" id="2518370"/>
    <lineage>
        <taxon>Bacteria</taxon>
        <taxon>Bacillati</taxon>
        <taxon>Actinomycetota</taxon>
        <taxon>Actinomycetes</taxon>
        <taxon>Propionibacteriales</taxon>
        <taxon>Nocardioidaceae</taxon>
        <taxon>Nocardioides</taxon>
    </lineage>
</organism>
<protein>
    <submittedName>
        <fullName evidence="2">Uncharacterized protein</fullName>
    </submittedName>
</protein>
<dbReference type="AlphaFoldDB" id="A0A4P7GMQ4"/>
<evidence type="ECO:0000313" key="3">
    <source>
        <dbReference type="Proteomes" id="UP000294894"/>
    </source>
</evidence>
<feature type="transmembrane region" description="Helical" evidence="1">
    <location>
        <begin position="21"/>
        <end position="39"/>
    </location>
</feature>
<accession>A0A4P7GMQ4</accession>
<feature type="transmembrane region" description="Helical" evidence="1">
    <location>
        <begin position="111"/>
        <end position="137"/>
    </location>
</feature>
<proteinExistence type="predicted"/>
<sequence length="150" mass="15678">MTSTDVSTSRPHRPRHAVGRFLVAAVVLTAASFAAHWVWLGWDVEYDGDPSTGAVSGPYQVWQVAGCVLTLLGVAVVAGVRGHFWAATVVMPVAYTTALSLQAQASDESGLWLVGAILVLVGMSLAVPLVAGLASAVSRSVRGRRAIPTR</sequence>
<dbReference type="EMBL" id="CP038267">
    <property type="protein sequence ID" value="QBR93164.1"/>
    <property type="molecule type" value="Genomic_DNA"/>
</dbReference>
<evidence type="ECO:0000313" key="2">
    <source>
        <dbReference type="EMBL" id="QBR93164.1"/>
    </source>
</evidence>
<keyword evidence="1" id="KW-0472">Membrane</keyword>
<gene>
    <name evidence="2" type="ORF">EXE57_13480</name>
</gene>
<dbReference type="KEGG" id="noy:EXE57_13480"/>
<dbReference type="RefSeq" id="WP_135078311.1">
    <property type="nucleotide sequence ID" value="NZ_CP038267.1"/>
</dbReference>
<reference evidence="2 3" key="1">
    <citation type="submission" date="2019-03" db="EMBL/GenBank/DDBJ databases">
        <title>Three New Species of Nocardioides, Nocardioides euryhalodurans sp. nov., Nocardioides seonyuensis sp. nov. and Nocardioides eburneoflavus sp. nov., Iolated from Soil.</title>
        <authorList>
            <person name="Roh S.G."/>
            <person name="Lee C."/>
            <person name="Kim M.-K."/>
            <person name="Kim S.B."/>
        </authorList>
    </citation>
    <scope>NUCLEOTIDE SEQUENCE [LARGE SCALE GENOMIC DNA]</scope>
    <source>
        <strain evidence="2 3">MMS17-SY117</strain>
    </source>
</reference>
<name>A0A4P7GMQ4_9ACTN</name>
<keyword evidence="1" id="KW-0812">Transmembrane</keyword>